<evidence type="ECO:0000256" key="1">
    <source>
        <dbReference type="SAM" id="Coils"/>
    </source>
</evidence>
<proteinExistence type="predicted"/>
<organism evidence="3 4">
    <name type="scientific">Cylicocyclus nassatus</name>
    <name type="common">Nematode worm</name>
    <dbReference type="NCBI Taxonomy" id="53992"/>
    <lineage>
        <taxon>Eukaryota</taxon>
        <taxon>Metazoa</taxon>
        <taxon>Ecdysozoa</taxon>
        <taxon>Nematoda</taxon>
        <taxon>Chromadorea</taxon>
        <taxon>Rhabditida</taxon>
        <taxon>Rhabditina</taxon>
        <taxon>Rhabditomorpha</taxon>
        <taxon>Strongyloidea</taxon>
        <taxon>Strongylidae</taxon>
        <taxon>Cylicocyclus</taxon>
    </lineage>
</organism>
<keyword evidence="1" id="KW-0175">Coiled coil</keyword>
<dbReference type="AlphaFoldDB" id="A0AA36HDX6"/>
<sequence length="147" mass="17083">MKTALLLVLIAVLVYAYDPVFVNELRDLVKDKGDKKLLKVLRHNAYMIRSTKEAKVNEILKKQDEATQKLYAETVQAKKLKRKAKIDKRISKAGEKDQAVKDYLEQAEKIINDMTISDDDARKKLKELKAKLNKKQRKLLIKLKKFT</sequence>
<evidence type="ECO:0000313" key="3">
    <source>
        <dbReference type="EMBL" id="CAJ0608591.1"/>
    </source>
</evidence>
<dbReference type="EMBL" id="CATQJL010000316">
    <property type="protein sequence ID" value="CAJ0608591.1"/>
    <property type="molecule type" value="Genomic_DNA"/>
</dbReference>
<dbReference type="Proteomes" id="UP001176961">
    <property type="component" value="Unassembled WGS sequence"/>
</dbReference>
<reference evidence="3" key="1">
    <citation type="submission" date="2023-07" db="EMBL/GenBank/DDBJ databases">
        <authorList>
            <consortium name="CYATHOMIX"/>
        </authorList>
    </citation>
    <scope>NUCLEOTIDE SEQUENCE</scope>
    <source>
        <strain evidence="3">N/A</strain>
    </source>
</reference>
<accession>A0AA36HDX6</accession>
<evidence type="ECO:0000256" key="2">
    <source>
        <dbReference type="SAM" id="SignalP"/>
    </source>
</evidence>
<protein>
    <recommendedName>
        <fullName evidence="5">SXP/RAL-2 family protein Ani s 5-like cation-binding domain-containing protein</fullName>
    </recommendedName>
</protein>
<feature type="chain" id="PRO_5041313368" description="SXP/RAL-2 family protein Ani s 5-like cation-binding domain-containing protein" evidence="2">
    <location>
        <begin position="17"/>
        <end position="147"/>
    </location>
</feature>
<evidence type="ECO:0000313" key="4">
    <source>
        <dbReference type="Proteomes" id="UP001176961"/>
    </source>
</evidence>
<gene>
    <name evidence="3" type="ORF">CYNAS_LOCUS20574</name>
</gene>
<evidence type="ECO:0008006" key="5">
    <source>
        <dbReference type="Google" id="ProtNLM"/>
    </source>
</evidence>
<feature type="signal peptide" evidence="2">
    <location>
        <begin position="1"/>
        <end position="16"/>
    </location>
</feature>
<keyword evidence="4" id="KW-1185">Reference proteome</keyword>
<name>A0AA36HDX6_CYLNA</name>
<comment type="caution">
    <text evidence="3">The sequence shown here is derived from an EMBL/GenBank/DDBJ whole genome shotgun (WGS) entry which is preliminary data.</text>
</comment>
<feature type="coiled-coil region" evidence="1">
    <location>
        <begin position="118"/>
        <end position="145"/>
    </location>
</feature>
<keyword evidence="2" id="KW-0732">Signal</keyword>